<proteinExistence type="inferred from homology"/>
<evidence type="ECO:0000256" key="3">
    <source>
        <dbReference type="ARBA" id="ARBA00023082"/>
    </source>
</evidence>
<evidence type="ECO:0000259" key="5">
    <source>
        <dbReference type="Pfam" id="PF04542"/>
    </source>
</evidence>
<dbReference type="EMBL" id="MFSS01000058">
    <property type="protein sequence ID" value="OGI43395.1"/>
    <property type="molecule type" value="Genomic_DNA"/>
</dbReference>
<dbReference type="Proteomes" id="UP000177925">
    <property type="component" value="Unassembled WGS sequence"/>
</dbReference>
<name>A0A1F6TE99_9PROT</name>
<organism evidence="7 8">
    <name type="scientific">Candidatus Muproteobacteria bacterium RBG_16_64_11</name>
    <dbReference type="NCBI Taxonomy" id="1817758"/>
    <lineage>
        <taxon>Bacteria</taxon>
        <taxon>Pseudomonadati</taxon>
        <taxon>Pseudomonadota</taxon>
        <taxon>Candidatus Muproteobacteria</taxon>
    </lineage>
</organism>
<dbReference type="GO" id="GO:0006352">
    <property type="term" value="P:DNA-templated transcription initiation"/>
    <property type="evidence" value="ECO:0007669"/>
    <property type="project" value="InterPro"/>
</dbReference>
<evidence type="ECO:0000256" key="4">
    <source>
        <dbReference type="ARBA" id="ARBA00023163"/>
    </source>
</evidence>
<evidence type="ECO:0000313" key="7">
    <source>
        <dbReference type="EMBL" id="OGI43395.1"/>
    </source>
</evidence>
<keyword evidence="2" id="KW-0805">Transcription regulation</keyword>
<dbReference type="Pfam" id="PF08281">
    <property type="entry name" value="Sigma70_r4_2"/>
    <property type="match status" value="1"/>
</dbReference>
<dbReference type="InterPro" id="IPR013325">
    <property type="entry name" value="RNA_pol_sigma_r2"/>
</dbReference>
<sequence length="184" mass="21184">MEFFNLFSQSRELRQALEQSRVRLYRMAYAWCHNAALADDLAQEALTKALRKSNQLRDPKARDAWLFSILTNCYRDHFRRQRDMDDIDDVELSDETTPESHSSRQEVVVQVRTAIARLPQGQRQVVTLVDLEGFSYIEVADILGVPIGTVMSRLCRARNALRALLVPQLERQNGTPGVALRRIK</sequence>
<evidence type="ECO:0000313" key="8">
    <source>
        <dbReference type="Proteomes" id="UP000177925"/>
    </source>
</evidence>
<protein>
    <submittedName>
        <fullName evidence="7">RNA polymerase subunit sigma-24</fullName>
    </submittedName>
</protein>
<dbReference type="InterPro" id="IPR036388">
    <property type="entry name" value="WH-like_DNA-bd_sf"/>
</dbReference>
<dbReference type="GO" id="GO:0003677">
    <property type="term" value="F:DNA binding"/>
    <property type="evidence" value="ECO:0007669"/>
    <property type="project" value="InterPro"/>
</dbReference>
<dbReference type="InterPro" id="IPR007627">
    <property type="entry name" value="RNA_pol_sigma70_r2"/>
</dbReference>
<dbReference type="InterPro" id="IPR014284">
    <property type="entry name" value="RNA_pol_sigma-70_dom"/>
</dbReference>
<dbReference type="CDD" id="cd06171">
    <property type="entry name" value="Sigma70_r4"/>
    <property type="match status" value="1"/>
</dbReference>
<reference evidence="7 8" key="1">
    <citation type="journal article" date="2016" name="Nat. Commun.">
        <title>Thousands of microbial genomes shed light on interconnected biogeochemical processes in an aquifer system.</title>
        <authorList>
            <person name="Anantharaman K."/>
            <person name="Brown C.T."/>
            <person name="Hug L.A."/>
            <person name="Sharon I."/>
            <person name="Castelle C.J."/>
            <person name="Probst A.J."/>
            <person name="Thomas B.C."/>
            <person name="Singh A."/>
            <person name="Wilkins M.J."/>
            <person name="Karaoz U."/>
            <person name="Brodie E.L."/>
            <person name="Williams K.H."/>
            <person name="Hubbard S.S."/>
            <person name="Banfield J.F."/>
        </authorList>
    </citation>
    <scope>NUCLEOTIDE SEQUENCE [LARGE SCALE GENOMIC DNA]</scope>
</reference>
<comment type="similarity">
    <text evidence="1">Belongs to the sigma-70 factor family. ECF subfamily.</text>
</comment>
<dbReference type="InterPro" id="IPR039425">
    <property type="entry name" value="RNA_pol_sigma-70-like"/>
</dbReference>
<dbReference type="PANTHER" id="PTHR43133:SF25">
    <property type="entry name" value="RNA POLYMERASE SIGMA FACTOR RFAY-RELATED"/>
    <property type="match status" value="1"/>
</dbReference>
<dbReference type="Gene3D" id="1.10.10.10">
    <property type="entry name" value="Winged helix-like DNA-binding domain superfamily/Winged helix DNA-binding domain"/>
    <property type="match status" value="1"/>
</dbReference>
<evidence type="ECO:0000256" key="2">
    <source>
        <dbReference type="ARBA" id="ARBA00023015"/>
    </source>
</evidence>
<dbReference type="SUPFAM" id="SSF88659">
    <property type="entry name" value="Sigma3 and sigma4 domains of RNA polymerase sigma factors"/>
    <property type="match status" value="1"/>
</dbReference>
<evidence type="ECO:0000256" key="1">
    <source>
        <dbReference type="ARBA" id="ARBA00010641"/>
    </source>
</evidence>
<evidence type="ECO:0000259" key="6">
    <source>
        <dbReference type="Pfam" id="PF08281"/>
    </source>
</evidence>
<dbReference type="AlphaFoldDB" id="A0A1F6TE99"/>
<comment type="caution">
    <text evidence="7">The sequence shown here is derived from an EMBL/GenBank/DDBJ whole genome shotgun (WGS) entry which is preliminary data.</text>
</comment>
<dbReference type="InterPro" id="IPR013324">
    <property type="entry name" value="RNA_pol_sigma_r3/r4-like"/>
</dbReference>
<keyword evidence="4" id="KW-0804">Transcription</keyword>
<dbReference type="Pfam" id="PF04542">
    <property type="entry name" value="Sigma70_r2"/>
    <property type="match status" value="1"/>
</dbReference>
<dbReference type="Gene3D" id="1.10.1740.10">
    <property type="match status" value="1"/>
</dbReference>
<dbReference type="STRING" id="1817758.A2150_04370"/>
<feature type="domain" description="RNA polymerase sigma-70 region 2" evidence="5">
    <location>
        <begin position="21"/>
        <end position="82"/>
    </location>
</feature>
<dbReference type="PANTHER" id="PTHR43133">
    <property type="entry name" value="RNA POLYMERASE ECF-TYPE SIGMA FACTO"/>
    <property type="match status" value="1"/>
</dbReference>
<keyword evidence="3" id="KW-0731">Sigma factor</keyword>
<gene>
    <name evidence="7" type="ORF">A2150_04370</name>
</gene>
<accession>A0A1F6TE99</accession>
<dbReference type="NCBIfam" id="TIGR02937">
    <property type="entry name" value="sigma70-ECF"/>
    <property type="match status" value="1"/>
</dbReference>
<dbReference type="GO" id="GO:0016987">
    <property type="term" value="F:sigma factor activity"/>
    <property type="evidence" value="ECO:0007669"/>
    <property type="project" value="UniProtKB-KW"/>
</dbReference>
<dbReference type="InterPro" id="IPR013249">
    <property type="entry name" value="RNA_pol_sigma70_r4_t2"/>
</dbReference>
<feature type="domain" description="RNA polymerase sigma factor 70 region 4 type 2" evidence="6">
    <location>
        <begin position="110"/>
        <end position="161"/>
    </location>
</feature>
<dbReference type="SUPFAM" id="SSF88946">
    <property type="entry name" value="Sigma2 domain of RNA polymerase sigma factors"/>
    <property type="match status" value="1"/>
</dbReference>